<evidence type="ECO:0000259" key="13">
    <source>
        <dbReference type="Pfam" id="PF04413"/>
    </source>
</evidence>
<dbReference type="EC" id="2.4.99.12" evidence="3 11"/>
<sequence length="419" mass="47337">MNNIIPSSMNSTLYNLIGYLLLPIMVLRLIFKGPTYQKRIGERLGFFKTISVDVVWVHCVSVGEFRAAVVLIDALIMEYPHYKILVTSTTPTGSKAITKHYQNRVFHLYFPFDVPFIIKRYLKKINPKACILLETEIWPNLIHNLHKQNIPTLLANARLSQRSLEKYQKMSVFTKQTLNKLTLIATQNHNSTNRFKQLGAEKVITLGNIKFDQNPSVDSEVVAQLQKITGKRKIVVFASTHKGEEAKIIEAYTRNPIDALMVIVPRHPQRFNEVYKLAKRKGLKISKRSDNTHCEACNVLLGDSMGEMMAYFKIADVVFMGGSLNDTGGHNMLEPAALSKAIIFGPNVFNFSEISADLLSQNASIQVQNADELLEKVAMLLTDKANAKTLGNNANQYFKSRQGVVKNLIQEIKNHIKHP</sequence>
<feature type="site" description="Transition state stabilizer" evidence="10">
    <location>
        <position position="134"/>
    </location>
</feature>
<reference evidence="14 15" key="2">
    <citation type="journal article" date="2016" name="ISME J.">
        <title>Heterogeneous composition of key metabolic gene clusters in a vent mussel symbiont population.</title>
        <authorList>
            <person name="Ikuta T."/>
            <person name="Takaki Y."/>
            <person name="Nagai Y."/>
            <person name="Shimamura S."/>
            <person name="Tsuda M."/>
            <person name="Kawagucci S."/>
            <person name="Aoki Y."/>
            <person name="Inoue K."/>
            <person name="Teruya M."/>
            <person name="Satou K."/>
            <person name="Teruya K."/>
            <person name="Shimoji M."/>
            <person name="Tamotsu H."/>
            <person name="Hirano T."/>
            <person name="Maruyama T."/>
            <person name="Yoshida T."/>
        </authorList>
    </citation>
    <scope>NUCLEOTIDE SEQUENCE [LARGE SCALE GENOMIC DNA]</scope>
    <source>
        <strain evidence="14 15">Myojin Knoll</strain>
    </source>
</reference>
<keyword evidence="5" id="KW-0997">Cell inner membrane</keyword>
<keyword evidence="11" id="KW-0472">Membrane</keyword>
<comment type="function">
    <text evidence="11">Involved in lipopolysaccharide (LPS) biosynthesis. Catalyzes the transfer of 3-deoxy-D-manno-octulosonate (Kdo) residue(s) from CMP-Kdo to lipid IV(A), the tetraacyldisaccharide-1,4'-bisphosphate precursor of lipid A.</text>
</comment>
<dbReference type="GO" id="GO:0043842">
    <property type="term" value="F:Kdo transferase activity"/>
    <property type="evidence" value="ECO:0007669"/>
    <property type="project" value="UniProtKB-EC"/>
</dbReference>
<feature type="active site" description="Proton acceptor" evidence="9">
    <location>
        <position position="64"/>
    </location>
</feature>
<protein>
    <recommendedName>
        <fullName evidence="4 11">3-deoxy-D-manno-octulosonic acid transferase</fullName>
        <shortName evidence="11">Kdo transferase</shortName>
        <ecNumber evidence="3 11">2.4.99.12</ecNumber>
    </recommendedName>
    <alternativeName>
        <fullName evidence="7 11">Lipid IV(A) 3-deoxy-D-manno-octulosonic acid transferase</fullName>
    </alternativeName>
</protein>
<name>A0A0P0URK7_9GAMM</name>
<dbReference type="KEGG" id="ebh:BSEPE_0747"/>
<dbReference type="PANTHER" id="PTHR42755">
    <property type="entry name" value="3-DEOXY-MANNO-OCTULOSONATE CYTIDYLYLTRANSFERASE"/>
    <property type="match status" value="1"/>
</dbReference>
<dbReference type="InterPro" id="IPR038107">
    <property type="entry name" value="Glycos_transf_N_sf"/>
</dbReference>
<dbReference type="STRING" id="1303921.BSEPE_0747"/>
<dbReference type="GO" id="GO:0030313">
    <property type="term" value="C:cell envelope"/>
    <property type="evidence" value="ECO:0007669"/>
    <property type="project" value="UniProtKB-SubCell"/>
</dbReference>
<organism evidence="14 15">
    <name type="scientific">endosymbiont of Bathymodiolus septemdierum str. Myojin knoll</name>
    <dbReference type="NCBI Taxonomy" id="1303921"/>
    <lineage>
        <taxon>Bacteria</taxon>
        <taxon>Pseudomonadati</taxon>
        <taxon>Pseudomonadota</taxon>
        <taxon>Gammaproteobacteria</taxon>
        <taxon>sulfur-oxidizing symbionts</taxon>
    </lineage>
</organism>
<accession>A0A0P0URK7</accession>
<proteinExistence type="inferred from homology"/>
<dbReference type="RefSeq" id="WP_231893524.1">
    <property type="nucleotide sequence ID" value="NZ_AP013042.1"/>
</dbReference>
<evidence type="ECO:0000256" key="10">
    <source>
        <dbReference type="PIRSR" id="PIRSR639901-2"/>
    </source>
</evidence>
<dbReference type="SUPFAM" id="SSF53756">
    <property type="entry name" value="UDP-Glycosyltransferase/glycogen phosphorylase"/>
    <property type="match status" value="1"/>
</dbReference>
<dbReference type="Gene3D" id="3.40.50.2000">
    <property type="entry name" value="Glycogen Phosphorylase B"/>
    <property type="match status" value="1"/>
</dbReference>
<dbReference type="EMBL" id="AP013042">
    <property type="protein sequence ID" value="BAS67741.1"/>
    <property type="molecule type" value="Genomic_DNA"/>
</dbReference>
<evidence type="ECO:0000313" key="14">
    <source>
        <dbReference type="EMBL" id="BAS67741.1"/>
    </source>
</evidence>
<dbReference type="Gene3D" id="3.40.50.11720">
    <property type="entry name" value="3-Deoxy-D-manno-octulosonic-acid transferase, N-terminal domain"/>
    <property type="match status" value="1"/>
</dbReference>
<dbReference type="InterPro" id="IPR039901">
    <property type="entry name" value="Kdotransferase"/>
</dbReference>
<gene>
    <name evidence="14" type="primary">kdtA</name>
    <name evidence="14" type="ORF">BSEPE_0747</name>
</gene>
<evidence type="ECO:0000256" key="7">
    <source>
        <dbReference type="ARBA" id="ARBA00031445"/>
    </source>
</evidence>
<feature type="transmembrane region" description="Helical" evidence="11">
    <location>
        <begin position="12"/>
        <end position="31"/>
    </location>
</feature>
<keyword evidence="11" id="KW-1003">Cell membrane</keyword>
<comment type="catalytic activity">
    <reaction evidence="8 11">
        <text>lipid IVA (E. coli) + CMP-3-deoxy-beta-D-manno-octulosonate = alpha-Kdo-(2-&gt;6)-lipid IVA (E. coli) + CMP + H(+)</text>
        <dbReference type="Rhea" id="RHEA:28066"/>
        <dbReference type="ChEBI" id="CHEBI:15378"/>
        <dbReference type="ChEBI" id="CHEBI:58603"/>
        <dbReference type="ChEBI" id="CHEBI:60364"/>
        <dbReference type="ChEBI" id="CHEBI:60377"/>
        <dbReference type="ChEBI" id="CHEBI:85987"/>
        <dbReference type="EC" id="2.4.99.12"/>
    </reaction>
</comment>
<feature type="domain" description="Glycosyl transferase family 1" evidence="12">
    <location>
        <begin position="287"/>
        <end position="396"/>
    </location>
</feature>
<dbReference type="Proteomes" id="UP000067399">
    <property type="component" value="Chromosome"/>
</dbReference>
<dbReference type="GO" id="GO:0005886">
    <property type="term" value="C:plasma membrane"/>
    <property type="evidence" value="ECO:0007669"/>
    <property type="project" value="UniProtKB-SubCell"/>
</dbReference>
<keyword evidence="14" id="KW-0328">Glycosyltransferase</keyword>
<comment type="subcellular location">
    <subcellularLocation>
        <location evidence="1">Cell envelope</location>
    </subcellularLocation>
    <subcellularLocation>
        <location evidence="11">Cell membrane</location>
    </subcellularLocation>
</comment>
<dbReference type="Pfam" id="PF04413">
    <property type="entry name" value="Glycos_transf_N"/>
    <property type="match status" value="1"/>
</dbReference>
<evidence type="ECO:0000256" key="1">
    <source>
        <dbReference type="ARBA" id="ARBA00004196"/>
    </source>
</evidence>
<evidence type="ECO:0000256" key="8">
    <source>
        <dbReference type="ARBA" id="ARBA00049183"/>
    </source>
</evidence>
<dbReference type="PANTHER" id="PTHR42755:SF1">
    <property type="entry name" value="3-DEOXY-D-MANNO-OCTULOSONIC ACID TRANSFERASE, MITOCHONDRIAL-RELATED"/>
    <property type="match status" value="1"/>
</dbReference>
<evidence type="ECO:0000256" key="3">
    <source>
        <dbReference type="ARBA" id="ARBA00012621"/>
    </source>
</evidence>
<dbReference type="InterPro" id="IPR001296">
    <property type="entry name" value="Glyco_trans_1"/>
</dbReference>
<feature type="site" description="Transition state stabilizer" evidence="10">
    <location>
        <position position="210"/>
    </location>
</feature>
<dbReference type="InterPro" id="IPR007507">
    <property type="entry name" value="Glycos_transf_N"/>
</dbReference>
<keyword evidence="6 11" id="KW-0808">Transferase</keyword>
<dbReference type="AlphaFoldDB" id="A0A0P0URK7"/>
<comment type="pathway">
    <text evidence="2 11">Bacterial outer membrane biogenesis; LPS core biosynthesis.</text>
</comment>
<evidence type="ECO:0000256" key="11">
    <source>
        <dbReference type="RuleBase" id="RU365103"/>
    </source>
</evidence>
<dbReference type="Pfam" id="PF00534">
    <property type="entry name" value="Glycos_transf_1"/>
    <property type="match status" value="1"/>
</dbReference>
<keyword evidence="11" id="KW-0812">Transmembrane</keyword>
<reference evidence="14 15" key="1">
    <citation type="journal article" date="2000" name="Mar. Ecol. Prog. Ser.">
        <title>Phylogenetic characterization of endosymbionts in three hydrothermal vent mussels: influence on host distributions.</title>
        <authorList>
            <person name="Fujiwara Y."/>
            <person name="Takai K."/>
            <person name="Uematsu K."/>
            <person name="Tsuchida S."/>
            <person name="Hunt J.C."/>
            <person name="Hashimoto J."/>
        </authorList>
    </citation>
    <scope>NUCLEOTIDE SEQUENCE [LARGE SCALE GENOMIC DNA]</scope>
    <source>
        <strain evidence="14 15">Myojin Knoll</strain>
    </source>
</reference>
<evidence type="ECO:0000256" key="2">
    <source>
        <dbReference type="ARBA" id="ARBA00004713"/>
    </source>
</evidence>
<feature type="domain" description="3-deoxy-D-manno-octulosonic-acid transferase N-terminal" evidence="13">
    <location>
        <begin position="38"/>
        <end position="213"/>
    </location>
</feature>
<evidence type="ECO:0000256" key="5">
    <source>
        <dbReference type="ARBA" id="ARBA00022519"/>
    </source>
</evidence>
<dbReference type="FunFam" id="3.40.50.11720:FF:000001">
    <property type="entry name" value="3-deoxy-D-manno-octulosonic acid transferase"/>
    <property type="match status" value="1"/>
</dbReference>
<dbReference type="GO" id="GO:0009245">
    <property type="term" value="P:lipid A biosynthetic process"/>
    <property type="evidence" value="ECO:0007669"/>
    <property type="project" value="TreeGrafter"/>
</dbReference>
<keyword evidence="11" id="KW-0448">Lipopolysaccharide biosynthesis</keyword>
<evidence type="ECO:0000256" key="6">
    <source>
        <dbReference type="ARBA" id="ARBA00022679"/>
    </source>
</evidence>
<evidence type="ECO:0000259" key="12">
    <source>
        <dbReference type="Pfam" id="PF00534"/>
    </source>
</evidence>
<keyword evidence="15" id="KW-1185">Reference proteome</keyword>
<comment type="similarity">
    <text evidence="11">Belongs to the glycosyltransferase group 1 family.</text>
</comment>
<evidence type="ECO:0000313" key="15">
    <source>
        <dbReference type="Proteomes" id="UP000067399"/>
    </source>
</evidence>
<keyword evidence="11" id="KW-1133">Transmembrane helix</keyword>
<dbReference type="UniPathway" id="UPA00958"/>
<evidence type="ECO:0000256" key="4">
    <source>
        <dbReference type="ARBA" id="ARBA00019077"/>
    </source>
</evidence>
<evidence type="ECO:0000256" key="9">
    <source>
        <dbReference type="PIRSR" id="PIRSR639901-1"/>
    </source>
</evidence>
<dbReference type="GO" id="GO:0009244">
    <property type="term" value="P:lipopolysaccharide core region biosynthetic process"/>
    <property type="evidence" value="ECO:0007669"/>
    <property type="project" value="UniProtKB-UniRule"/>
</dbReference>